<accession>A0A1G1VAV6</accession>
<proteinExistence type="predicted"/>
<feature type="domain" description="Antitoxin SocA-like Panacea" evidence="1">
    <location>
        <begin position="29"/>
        <end position="125"/>
    </location>
</feature>
<dbReference type="AlphaFoldDB" id="A0A1G1VAV6"/>
<reference evidence="2 3" key="1">
    <citation type="journal article" date="2016" name="Nat. Commun.">
        <title>Thousands of microbial genomes shed light on interconnected biogeochemical processes in an aquifer system.</title>
        <authorList>
            <person name="Anantharaman K."/>
            <person name="Brown C.T."/>
            <person name="Hug L.A."/>
            <person name="Sharon I."/>
            <person name="Castelle C.J."/>
            <person name="Probst A.J."/>
            <person name="Thomas B.C."/>
            <person name="Singh A."/>
            <person name="Wilkins M.J."/>
            <person name="Karaoz U."/>
            <person name="Brodie E.L."/>
            <person name="Williams K.H."/>
            <person name="Hubbard S.S."/>
            <person name="Banfield J.F."/>
        </authorList>
    </citation>
    <scope>NUCLEOTIDE SEQUENCE [LARGE SCALE GENOMIC DNA]</scope>
</reference>
<dbReference type="Proteomes" id="UP000178659">
    <property type="component" value="Unassembled WGS sequence"/>
</dbReference>
<comment type="caution">
    <text evidence="2">The sequence shown here is derived from an EMBL/GenBank/DDBJ whole genome shotgun (WGS) entry which is preliminary data.</text>
</comment>
<sequence>MSNFKFTASDYILYILNKLRPETSSKIRLNKVAFLVEFGYKFKTGKELSLVQYAGINLGPVIDDYTEILQKMEKAKKIKMDGHVIRPLQNVNVEVPKEVSAVVDPLINKYSLFTNNELIALTHDTDSYKITTTNEKHMGRIIDKELAALESFFVDDIVPEIPESDLPKLDEKDLEKYELG</sequence>
<gene>
    <name evidence="2" type="ORF">A3A77_00895</name>
</gene>
<organism evidence="2 3">
    <name type="scientific">Candidatus Blackburnbacteria bacterium RIFCSPLOWO2_01_FULL_40_20</name>
    <dbReference type="NCBI Taxonomy" id="1797519"/>
    <lineage>
        <taxon>Bacteria</taxon>
        <taxon>Candidatus Blackburniibacteriota</taxon>
    </lineage>
</organism>
<dbReference type="Pfam" id="PF13274">
    <property type="entry name" value="SocA_Panacea"/>
    <property type="match status" value="1"/>
</dbReference>
<dbReference type="InterPro" id="IPR025272">
    <property type="entry name" value="SocA_Panacea"/>
</dbReference>
<name>A0A1G1VAV6_9BACT</name>
<evidence type="ECO:0000259" key="1">
    <source>
        <dbReference type="Pfam" id="PF13274"/>
    </source>
</evidence>
<protein>
    <recommendedName>
        <fullName evidence="1">Antitoxin SocA-like Panacea domain-containing protein</fullName>
    </recommendedName>
</protein>
<evidence type="ECO:0000313" key="3">
    <source>
        <dbReference type="Proteomes" id="UP000178659"/>
    </source>
</evidence>
<dbReference type="EMBL" id="MHCC01000027">
    <property type="protein sequence ID" value="OGY12513.1"/>
    <property type="molecule type" value="Genomic_DNA"/>
</dbReference>
<evidence type="ECO:0000313" key="2">
    <source>
        <dbReference type="EMBL" id="OGY12513.1"/>
    </source>
</evidence>